<proteinExistence type="predicted"/>
<gene>
    <name evidence="2" type="ORF">KIH74_22115</name>
</gene>
<sequence length="48" mass="5490">MADVYCRNCGVQLRRLLGRWWHVGRALGPVPCPAAEPERPEDLDSRSR</sequence>
<feature type="region of interest" description="Disordered" evidence="1">
    <location>
        <begin position="29"/>
        <end position="48"/>
    </location>
</feature>
<protein>
    <submittedName>
        <fullName evidence="2">Uncharacterized protein</fullName>
    </submittedName>
</protein>
<organism evidence="2 3">
    <name type="scientific">Kineosporia corallincola</name>
    <dbReference type="NCBI Taxonomy" id="2835133"/>
    <lineage>
        <taxon>Bacteria</taxon>
        <taxon>Bacillati</taxon>
        <taxon>Actinomycetota</taxon>
        <taxon>Actinomycetes</taxon>
        <taxon>Kineosporiales</taxon>
        <taxon>Kineosporiaceae</taxon>
        <taxon>Kineosporia</taxon>
    </lineage>
</organism>
<evidence type="ECO:0000313" key="2">
    <source>
        <dbReference type="EMBL" id="MBT0771651.1"/>
    </source>
</evidence>
<evidence type="ECO:0000256" key="1">
    <source>
        <dbReference type="SAM" id="MobiDB-lite"/>
    </source>
</evidence>
<keyword evidence="3" id="KW-1185">Reference proteome</keyword>
<dbReference type="EMBL" id="JAHBAY010000009">
    <property type="protein sequence ID" value="MBT0771651.1"/>
    <property type="molecule type" value="Genomic_DNA"/>
</dbReference>
<comment type="caution">
    <text evidence="2">The sequence shown here is derived from an EMBL/GenBank/DDBJ whole genome shotgun (WGS) entry which is preliminary data.</text>
</comment>
<reference evidence="2 3" key="1">
    <citation type="submission" date="2021-05" db="EMBL/GenBank/DDBJ databases">
        <title>Kineosporia and Streptomyces sp. nov. two new marine actinobacteria isolated from Coral.</title>
        <authorList>
            <person name="Buangrab K."/>
            <person name="Sutthacheep M."/>
            <person name="Yeemin T."/>
            <person name="Harunari E."/>
            <person name="Igarashi Y."/>
            <person name="Kanchanasin P."/>
            <person name="Tanasupawat S."/>
            <person name="Phongsopitanun W."/>
        </authorList>
    </citation>
    <scope>NUCLEOTIDE SEQUENCE [LARGE SCALE GENOMIC DNA]</scope>
    <source>
        <strain evidence="2 3">J2-2</strain>
    </source>
</reference>
<dbReference type="RefSeq" id="WP_214158016.1">
    <property type="nucleotide sequence ID" value="NZ_JAHBAY010000009.1"/>
</dbReference>
<feature type="compositionally biased region" description="Basic and acidic residues" evidence="1">
    <location>
        <begin position="36"/>
        <end position="48"/>
    </location>
</feature>
<name>A0ABS5TKQ0_9ACTN</name>
<evidence type="ECO:0000313" key="3">
    <source>
        <dbReference type="Proteomes" id="UP001197247"/>
    </source>
</evidence>
<dbReference type="Proteomes" id="UP001197247">
    <property type="component" value="Unassembled WGS sequence"/>
</dbReference>
<accession>A0ABS5TKQ0</accession>